<reference evidence="1" key="1">
    <citation type="submission" date="2022-11" db="EMBL/GenBank/DDBJ databases">
        <title>Genome Sequence of Boeremia exigua.</title>
        <authorList>
            <person name="Buettner E."/>
        </authorList>
    </citation>
    <scope>NUCLEOTIDE SEQUENCE</scope>
    <source>
        <strain evidence="1">CU02</strain>
    </source>
</reference>
<keyword evidence="2" id="KW-1185">Reference proteome</keyword>
<accession>A0ACC2IBX3</accession>
<name>A0ACC2IBX3_9PLEO</name>
<comment type="caution">
    <text evidence="1">The sequence shown here is derived from an EMBL/GenBank/DDBJ whole genome shotgun (WGS) entry which is preliminary data.</text>
</comment>
<dbReference type="EMBL" id="JAPHNI010000305">
    <property type="protein sequence ID" value="KAJ8112691.1"/>
    <property type="molecule type" value="Genomic_DNA"/>
</dbReference>
<evidence type="ECO:0000313" key="1">
    <source>
        <dbReference type="EMBL" id="KAJ8112691.1"/>
    </source>
</evidence>
<dbReference type="Proteomes" id="UP001153331">
    <property type="component" value="Unassembled WGS sequence"/>
</dbReference>
<evidence type="ECO:0000313" key="2">
    <source>
        <dbReference type="Proteomes" id="UP001153331"/>
    </source>
</evidence>
<gene>
    <name evidence="1" type="ORF">OPT61_g4998</name>
</gene>
<sequence>MLFSLITLLLSSLVPCVLAVGRAIVTNQCDTPVYLWTVGNSVSKQTTLSKDSTYGELFRSDSTSGGIAFKITSTPNGLTTSNASQLIFAYNVDNSSIWYDLNSLFGDGFAGRTVRVQPSEEACDTISWHDGRKPAGSQRLAEATHQTIRERVVRTALEVITAWHRSGGRYNALPDFGRSRTPRYVAVREAVRRAKTGSLVVGRRDALVTTLQCKYAKGNPVGAIETSAV</sequence>
<protein>
    <submittedName>
        <fullName evidence="1">Uncharacterized protein</fullName>
    </submittedName>
</protein>
<proteinExistence type="predicted"/>
<organism evidence="1 2">
    <name type="scientific">Boeremia exigua</name>
    <dbReference type="NCBI Taxonomy" id="749465"/>
    <lineage>
        <taxon>Eukaryota</taxon>
        <taxon>Fungi</taxon>
        <taxon>Dikarya</taxon>
        <taxon>Ascomycota</taxon>
        <taxon>Pezizomycotina</taxon>
        <taxon>Dothideomycetes</taxon>
        <taxon>Pleosporomycetidae</taxon>
        <taxon>Pleosporales</taxon>
        <taxon>Pleosporineae</taxon>
        <taxon>Didymellaceae</taxon>
        <taxon>Boeremia</taxon>
    </lineage>
</organism>